<dbReference type="Pfam" id="PF03330">
    <property type="entry name" value="DPBB_1"/>
    <property type="match status" value="1"/>
</dbReference>
<organism evidence="3 4">
    <name type="scientific">Zostera marina</name>
    <name type="common">Eelgrass</name>
    <dbReference type="NCBI Taxonomy" id="29655"/>
    <lineage>
        <taxon>Eukaryota</taxon>
        <taxon>Viridiplantae</taxon>
        <taxon>Streptophyta</taxon>
        <taxon>Embryophyta</taxon>
        <taxon>Tracheophyta</taxon>
        <taxon>Spermatophyta</taxon>
        <taxon>Magnoliopsida</taxon>
        <taxon>Liliopsida</taxon>
        <taxon>Zosteraceae</taxon>
        <taxon>Zostera</taxon>
    </lineage>
</organism>
<proteinExistence type="predicted"/>
<dbReference type="PRINTS" id="PR01225">
    <property type="entry name" value="EXPANSNFAMLY"/>
</dbReference>
<protein>
    <recommendedName>
        <fullName evidence="2">Expansin-like EG45 domain-containing protein</fullName>
    </recommendedName>
</protein>
<dbReference type="InterPro" id="IPR007118">
    <property type="entry name" value="Expan_Lol_pI"/>
</dbReference>
<keyword evidence="4" id="KW-1185">Reference proteome</keyword>
<dbReference type="SUPFAM" id="SSF50685">
    <property type="entry name" value="Barwin-like endoglucanases"/>
    <property type="match status" value="1"/>
</dbReference>
<dbReference type="EMBL" id="LFYR01000562">
    <property type="protein sequence ID" value="KMZ73640.1"/>
    <property type="molecule type" value="Genomic_DNA"/>
</dbReference>
<feature type="domain" description="Expansin-like EG45" evidence="2">
    <location>
        <begin position="34"/>
        <end position="136"/>
    </location>
</feature>
<dbReference type="Proteomes" id="UP000036987">
    <property type="component" value="Unassembled WGS sequence"/>
</dbReference>
<dbReference type="OrthoDB" id="685493at2759"/>
<evidence type="ECO:0000256" key="1">
    <source>
        <dbReference type="SAM" id="SignalP"/>
    </source>
</evidence>
<dbReference type="PANTHER" id="PTHR31692">
    <property type="entry name" value="EXPANSIN-B3"/>
    <property type="match status" value="1"/>
</dbReference>
<keyword evidence="1" id="KW-0732">Signal</keyword>
<dbReference type="STRING" id="29655.A0A0K9PZM1"/>
<reference evidence="4" key="1">
    <citation type="journal article" date="2016" name="Nature">
        <title>The genome of the seagrass Zostera marina reveals angiosperm adaptation to the sea.</title>
        <authorList>
            <person name="Olsen J.L."/>
            <person name="Rouze P."/>
            <person name="Verhelst B."/>
            <person name="Lin Y.-C."/>
            <person name="Bayer T."/>
            <person name="Collen J."/>
            <person name="Dattolo E."/>
            <person name="De Paoli E."/>
            <person name="Dittami S."/>
            <person name="Maumus F."/>
            <person name="Michel G."/>
            <person name="Kersting A."/>
            <person name="Lauritano C."/>
            <person name="Lohaus R."/>
            <person name="Toepel M."/>
            <person name="Tonon T."/>
            <person name="Vanneste K."/>
            <person name="Amirebrahimi M."/>
            <person name="Brakel J."/>
            <person name="Bostroem C."/>
            <person name="Chovatia M."/>
            <person name="Grimwood J."/>
            <person name="Jenkins J.W."/>
            <person name="Jueterbock A."/>
            <person name="Mraz A."/>
            <person name="Stam W.T."/>
            <person name="Tice H."/>
            <person name="Bornberg-Bauer E."/>
            <person name="Green P.J."/>
            <person name="Pearson G.A."/>
            <person name="Procaccini G."/>
            <person name="Duarte C.M."/>
            <person name="Schmutz J."/>
            <person name="Reusch T.B.H."/>
            <person name="Van de Peer Y."/>
        </authorList>
    </citation>
    <scope>NUCLEOTIDE SEQUENCE [LARGE SCALE GENOMIC DNA]</scope>
    <source>
        <strain evidence="4">cv. Finnish</strain>
    </source>
</reference>
<dbReference type="OMA" id="IMAMANK"/>
<evidence type="ECO:0000259" key="2">
    <source>
        <dbReference type="PROSITE" id="PS50842"/>
    </source>
</evidence>
<evidence type="ECO:0000313" key="4">
    <source>
        <dbReference type="Proteomes" id="UP000036987"/>
    </source>
</evidence>
<dbReference type="PROSITE" id="PS50842">
    <property type="entry name" value="EXPANSIN_EG45"/>
    <property type="match status" value="1"/>
</dbReference>
<feature type="signal peptide" evidence="1">
    <location>
        <begin position="1"/>
        <end position="15"/>
    </location>
</feature>
<dbReference type="PANTHER" id="PTHR31692:SF56">
    <property type="entry name" value="EXPANSIN-B2-RELATED"/>
    <property type="match status" value="1"/>
</dbReference>
<dbReference type="Gene3D" id="2.40.40.10">
    <property type="entry name" value="RlpA-like domain"/>
    <property type="match status" value="1"/>
</dbReference>
<sequence length="136" mass="14028">MAVLLSISNLPMALGWDSAGSTWYGAPNGDGSDGGACQFGSVSGPPYSSMIAAGNNAMYNNGQGCGNCYMVRCTSSPSCSGNEVKVVITDLCPDAQCNAEAVHFDFSGTAVGAMAIPGREDELRNVGIIPVEYERC</sequence>
<dbReference type="InterPro" id="IPR007112">
    <property type="entry name" value="Expansin/allergen_DPBB_dom"/>
</dbReference>
<dbReference type="InterPro" id="IPR036908">
    <property type="entry name" value="RlpA-like_sf"/>
</dbReference>
<comment type="caution">
    <text evidence="3">The sequence shown here is derived from an EMBL/GenBank/DDBJ whole genome shotgun (WGS) entry which is preliminary data.</text>
</comment>
<dbReference type="GO" id="GO:0005576">
    <property type="term" value="C:extracellular region"/>
    <property type="evidence" value="ECO:0007669"/>
    <property type="project" value="InterPro"/>
</dbReference>
<evidence type="ECO:0000313" key="3">
    <source>
        <dbReference type="EMBL" id="KMZ73640.1"/>
    </source>
</evidence>
<dbReference type="SMART" id="SM00837">
    <property type="entry name" value="DPBB_1"/>
    <property type="match status" value="1"/>
</dbReference>
<name>A0A0K9PZM1_ZOSMR</name>
<feature type="chain" id="PRO_5012294427" description="Expansin-like EG45 domain-containing protein" evidence="1">
    <location>
        <begin position="16"/>
        <end position="136"/>
    </location>
</feature>
<dbReference type="AlphaFoldDB" id="A0A0K9PZM1"/>
<dbReference type="InterPro" id="IPR009009">
    <property type="entry name" value="RlpA-like_DPBB"/>
</dbReference>
<gene>
    <name evidence="3" type="ORF">ZOSMA_145G00330</name>
</gene>
<accession>A0A0K9PZM1</accession>